<dbReference type="EMBL" id="FP885907">
    <property type="protein sequence ID" value="CBJ53106.1"/>
    <property type="molecule type" value="Genomic_DNA"/>
</dbReference>
<protein>
    <submittedName>
        <fullName evidence="2">Uncharacterized protein</fullName>
    </submittedName>
</protein>
<feature type="region of interest" description="Disordered" evidence="1">
    <location>
        <begin position="1"/>
        <end position="26"/>
    </location>
</feature>
<reference evidence="2" key="2">
    <citation type="submission" date="2010-02" db="EMBL/GenBank/DDBJ databases">
        <authorList>
            <person name="Genoscope - CEA"/>
        </authorList>
    </citation>
    <scope>NUCLEOTIDE SEQUENCE</scope>
    <source>
        <strain evidence="2">CFBP2957</strain>
        <plasmid evidence="2">RCFBPv3_mp</plasmid>
    </source>
</reference>
<gene>
    <name evidence="2" type="ORF">RCFBP_mp10318</name>
</gene>
<name>D8P2H0_RALSL</name>
<evidence type="ECO:0000313" key="2">
    <source>
        <dbReference type="EMBL" id="CBJ53106.1"/>
    </source>
</evidence>
<feature type="compositionally biased region" description="Basic residues" evidence="1">
    <location>
        <begin position="1"/>
        <end position="13"/>
    </location>
</feature>
<geneLocation type="plasmid" evidence="2">
    <name>RCFBPv3_mp</name>
</geneLocation>
<reference evidence="2" key="1">
    <citation type="journal article" date="2010" name="BMC Genomics">
        <title>Genomes of three tomato pathogens within the Ralstonia solanacearum species complex reveal significant evolutionary divergence.</title>
        <authorList>
            <person name="Remenant B."/>
            <person name="Coupat-Goutaland B."/>
            <person name="Guidot A."/>
            <person name="Cellier G."/>
            <person name="Wicker E."/>
            <person name="Allen C."/>
            <person name="Fegan M."/>
            <person name="Pruvost O."/>
            <person name="Elbaz M."/>
            <person name="Calteau A."/>
            <person name="Salvignol G."/>
            <person name="Mornico D."/>
            <person name="Mangenot S."/>
            <person name="Barbe V."/>
            <person name="Medigue C."/>
            <person name="Prior P."/>
        </authorList>
    </citation>
    <scope>NUCLEOTIDE SEQUENCE [LARGE SCALE GENOMIC DNA]</scope>
    <source>
        <strain evidence="2">CFBP2957</strain>
        <plasmid evidence="2">RCFBPv3_mp</plasmid>
    </source>
</reference>
<dbReference type="AlphaFoldDB" id="D8P2H0"/>
<evidence type="ECO:0000256" key="1">
    <source>
        <dbReference type="SAM" id="MobiDB-lite"/>
    </source>
</evidence>
<organism evidence="2">
    <name type="scientific">Ralstonia solanacearum CFBP2957</name>
    <dbReference type="NCBI Taxonomy" id="859656"/>
    <lineage>
        <taxon>Bacteria</taxon>
        <taxon>Pseudomonadati</taxon>
        <taxon>Pseudomonadota</taxon>
        <taxon>Betaproteobacteria</taxon>
        <taxon>Burkholderiales</taxon>
        <taxon>Burkholderiaceae</taxon>
        <taxon>Ralstonia</taxon>
        <taxon>Ralstonia solanacearum species complex</taxon>
    </lineage>
</organism>
<keyword evidence="2" id="KW-0614">Plasmid</keyword>
<proteinExistence type="predicted"/>
<accession>D8P2H0</accession>
<sequence length="55" mass="6291">MRHPIGSGGRHHPSPPMKKFEIPQSGQQVLAKDLRLRLCHTRFSPNSFLINDRNS</sequence>